<evidence type="ECO:0000313" key="1">
    <source>
        <dbReference type="EMBL" id="MCP2000755.1"/>
    </source>
</evidence>
<keyword evidence="2" id="KW-1185">Reference proteome</keyword>
<dbReference type="EMBL" id="JALJZS010000002">
    <property type="protein sequence ID" value="MCP2000755.1"/>
    <property type="molecule type" value="Genomic_DNA"/>
</dbReference>
<dbReference type="Proteomes" id="UP001205486">
    <property type="component" value="Unassembled WGS sequence"/>
</dbReference>
<proteinExistence type="predicted"/>
<sequence length="2050" mass="206208">MKRLIVEMELAMFCVAGKTSSRGCAAIGLNVKFPSQALKSLKASLLVTTAICAVMVLPDPACAQSPTGGSVVAGTAGISQAGAVTNINQSTQKAIINWQGFSVGAQNTVNFNQPNSSAATLNRVIGNEQSIINGAINANGQVFIVNSAGVLFGKGSQVNVGGIVASTLDISNNDFMAGNYKFSGTSNASVVNQGRIRAHGGGQGGGYVALLGKTVSNEGMIAARLGTVAMAAGEKITLNFGGDSLLDVTIDKGTLNALVQNKRAIIANGGQVIMTAKAADQVLSAQVNNSGVIQARTMAALKGGGGGGTVKLGKIILYAHGGTTKVSGKLDASAPKGGNGGFIETSGDHVKIADSAVITTKAASGTSGTWLVDPTDFNIVAGNGAYTNSGIGATTLLNLLTLNGTAIFETVAGGNDLGNININAALTLPANSNLTLTAANNINVNAAVSWNSGTLTLNAGANIYVSAAMAAHQTAKFVGTYGAGTNADGTPMGLYVTQLGNPVFRAAFNFSNLAGGAFKLNGENYTVITDSAQLAPALFDLAGNYVLGNGVGSFSQPGIGTALAPFTGRFNGLGNEIRGGREQLTATGYFGEIGSGAVISNLRVDVTVNAGATSTAAVGLLANVNRGSIINSMAIGTLNTRGANQAVTVGWAGGLVGVNSGLIAQSSSQVRVLITTGGGGLVGHNEADGRIIDSSAFATVGNQGVFNQNANVLGISYAGGLVGLNAGEISRSYATNVVNLSNSTVTSGERGFGGFVGKNTGTIDQSFSYRGTNTSSIFSSAPDLGGFVGWNTGTITNAYTTSLNTVTAAAPATATWGAGFVFKNEGTISSAFATSYWTNTAAAEAGKGFVADNTGGTLNNVYWSAASASGTPLVTDSSSATRLAAADATVFANYVGFESNIWAASKSGFPALRNIMVYAGNALAGTQYGLTGLSGVLASGVVRGLQGGGGDPARMDNISPVAAFTPYNAFTVITNSDGYVDAGIWASSRILSSSLYTNINGLITIVPKILTVSGGIADKVYDGTTAGTAAVGAPNGGLVGLVGNQTLDVTYSSIAFNNKDAGANKGVTFVATLADGANGGLASNYRIVNLNTTASITPKPIAATFTAADKVYDGSTDTEVTSWQLSGVIAGDNPTLTYGTPQFSSKNAAQNQIVTLAGLGLTGTGAGNYQVQNPQLQTLASITPRPLTLVGVRATNGTDNTFNAANLVVTNRVAGDQVSVTGVAILDGSAPGLYKVNNLSSLTIINNPNSNYTLINAQASVTIGDANRILDHIVTDPSKVTIDDKSVSNQMIITQTSDKAIINWLRFSIAANESVIFRQPSATAITLNRVTGNERSLIDGVLSAPDGGRVFILNSNGVLFSAGSSVNVGSIVASTLAMSNSDFLAGTYRFATDGGTGSVVAAGGITVADGGFAALASERGVTQSGTINAHGGKVILASANALTLTVNPAGQGLAGYVVGPVSGATNVGGSVDVSLSGGNGGLLDTAGNQVSLASNFSLNTGDHGTWSWSQGGNISIGTGGTFGTQFVQSNLATRNFALNAVGGSITVNQAVSWSQNTTLTLSATNDININAGIAASGATAGLAMNYGGDYNILTPASYSGAAPMADPVLRPVLTLVDGPDGTKAGPVLAQAYDGNGKPVYELVWGEQIYDKNGNPVYEMSLDADGNLVRGNPVFGPVAKVDPHALANGGDGVYGSITFSNAANTNGLVINGTAYTLVHSMSGLARINSATPDINGYASGVGNYALAQNLYATSDGTASGTPTLYSNAVITSLGGTLTGLGHTVSYLEIVTTSPDAGLIGRTTIGSLVRDIGIVNVRVTTLNTSGAGALIGWNLGDVRRAYSTGSDPNFVSSVSADSWGGGLIGFSGVRDLANVNTFPTVSDSFSTVAVSGNSMVGGLIGRTVYSSVIRSHASGNVTGQYKDLGGLIGYGIGTSVYSSYATGDVKSSNTVQESNVGGLIGFLSSQSSQTIQNSFARGNVTGSTNIGGLIGSIPGLDAGYQGSPFVIDRTYAVGNVVGTLSQEEPSFWNTSGIGGLVGSGETGGGRIGTLHV</sequence>
<name>A0ACC6ALL2_NITWI</name>
<gene>
    <name evidence="1" type="ORF">J2S34_003203</name>
</gene>
<comment type="caution">
    <text evidence="1">The sequence shown here is derived from an EMBL/GenBank/DDBJ whole genome shotgun (WGS) entry which is preliminary data.</text>
</comment>
<organism evidence="1 2">
    <name type="scientific">Nitrobacter winogradskyi</name>
    <name type="common">Nitrobacter agilis</name>
    <dbReference type="NCBI Taxonomy" id="913"/>
    <lineage>
        <taxon>Bacteria</taxon>
        <taxon>Pseudomonadati</taxon>
        <taxon>Pseudomonadota</taxon>
        <taxon>Alphaproteobacteria</taxon>
        <taxon>Hyphomicrobiales</taxon>
        <taxon>Nitrobacteraceae</taxon>
        <taxon>Nitrobacter</taxon>
    </lineage>
</organism>
<evidence type="ECO:0000313" key="2">
    <source>
        <dbReference type="Proteomes" id="UP001205486"/>
    </source>
</evidence>
<protein>
    <submittedName>
        <fullName evidence="1">Filamentous hemagglutinin family protein</fullName>
    </submittedName>
</protein>
<reference evidence="1" key="1">
    <citation type="submission" date="2022-03" db="EMBL/GenBank/DDBJ databases">
        <title>Interactions between chemoautotrophic and heterotrophic bacteria.</title>
        <authorList>
            <person name="Santoro A."/>
        </authorList>
    </citation>
    <scope>NUCLEOTIDE SEQUENCE</scope>
    <source>
        <strain evidence="1">Nb-106</strain>
    </source>
</reference>
<accession>A0ACC6ALL2</accession>